<dbReference type="InterPro" id="IPR025588">
    <property type="entry name" value="YcxB-like_C"/>
</dbReference>
<comment type="caution">
    <text evidence="3">The sequence shown here is derived from an EMBL/GenBank/DDBJ whole genome shotgun (WGS) entry which is preliminary data.</text>
</comment>
<gene>
    <name evidence="3" type="ORF">FH966_11060</name>
</gene>
<name>A0A549YJW4_9BACI</name>
<dbReference type="Proteomes" id="UP000319280">
    <property type="component" value="Unassembled WGS sequence"/>
</dbReference>
<evidence type="ECO:0000313" key="4">
    <source>
        <dbReference type="Proteomes" id="UP000319280"/>
    </source>
</evidence>
<evidence type="ECO:0000256" key="1">
    <source>
        <dbReference type="SAM" id="Phobius"/>
    </source>
</evidence>
<dbReference type="EMBL" id="VJMZ01000001">
    <property type="protein sequence ID" value="TRM12177.1"/>
    <property type="molecule type" value="Genomic_DNA"/>
</dbReference>
<accession>A0A549YJW4</accession>
<protein>
    <submittedName>
        <fullName evidence="3">YcxB family protein</fullName>
    </submittedName>
</protein>
<sequence>MIFVFIPQGVIALILSIIIFLVLKKMFKRQAIKEYESDRLVKNEASYTFSSEGINQQIRRSNNFFEWSDIRLALEREEMFLLYVSKRKAIILPKRFFGSDDEFDLFKNIVSKNIETSKVKFH</sequence>
<evidence type="ECO:0000313" key="3">
    <source>
        <dbReference type="EMBL" id="TRM12177.1"/>
    </source>
</evidence>
<dbReference type="RefSeq" id="WP_142791159.1">
    <property type="nucleotide sequence ID" value="NZ_VJMZ01000001.1"/>
</dbReference>
<proteinExistence type="predicted"/>
<reference evidence="3 4" key="1">
    <citation type="submission" date="2019-07" db="EMBL/GenBank/DDBJ databases">
        <title>Genomic analysis of Lentibacillus sp. NKC851-2.</title>
        <authorList>
            <person name="Oh Y.J."/>
        </authorList>
    </citation>
    <scope>NUCLEOTIDE SEQUENCE [LARGE SCALE GENOMIC DNA]</scope>
    <source>
        <strain evidence="3 4">NKC851-2</strain>
    </source>
</reference>
<dbReference type="AlphaFoldDB" id="A0A549YJW4"/>
<feature type="transmembrane region" description="Helical" evidence="1">
    <location>
        <begin position="6"/>
        <end position="23"/>
    </location>
</feature>
<keyword evidence="1" id="KW-0812">Transmembrane</keyword>
<keyword evidence="1" id="KW-1133">Transmembrane helix</keyword>
<dbReference type="Pfam" id="PF14317">
    <property type="entry name" value="YcxB"/>
    <property type="match status" value="1"/>
</dbReference>
<keyword evidence="4" id="KW-1185">Reference proteome</keyword>
<feature type="domain" description="YcxB-like C-terminal" evidence="2">
    <location>
        <begin position="49"/>
        <end position="109"/>
    </location>
</feature>
<evidence type="ECO:0000259" key="2">
    <source>
        <dbReference type="Pfam" id="PF14317"/>
    </source>
</evidence>
<keyword evidence="1" id="KW-0472">Membrane</keyword>
<organism evidence="3 4">
    <name type="scientific">Lentibacillus cibarius</name>
    <dbReference type="NCBI Taxonomy" id="2583219"/>
    <lineage>
        <taxon>Bacteria</taxon>
        <taxon>Bacillati</taxon>
        <taxon>Bacillota</taxon>
        <taxon>Bacilli</taxon>
        <taxon>Bacillales</taxon>
        <taxon>Bacillaceae</taxon>
        <taxon>Lentibacillus</taxon>
    </lineage>
</organism>